<dbReference type="SUPFAM" id="SSF111369">
    <property type="entry name" value="HlyD-like secretion proteins"/>
    <property type="match status" value="1"/>
</dbReference>
<feature type="transmembrane region" description="Helical" evidence="2">
    <location>
        <begin position="256"/>
        <end position="278"/>
    </location>
</feature>
<dbReference type="InterPro" id="IPR041881">
    <property type="entry name" value="PqqD_sf"/>
</dbReference>
<feature type="region of interest" description="Disordered" evidence="1">
    <location>
        <begin position="632"/>
        <end position="659"/>
    </location>
</feature>
<evidence type="ECO:0000313" key="4">
    <source>
        <dbReference type="Proteomes" id="UP000706151"/>
    </source>
</evidence>
<dbReference type="PANTHER" id="PTHR13325:SF3">
    <property type="entry name" value="MEMBRANE-BOUND TRANSCRIPTION FACTOR SITE-2 PROTEASE"/>
    <property type="match status" value="1"/>
</dbReference>
<evidence type="ECO:0000313" key="3">
    <source>
        <dbReference type="EMBL" id="MBK7955893.1"/>
    </source>
</evidence>
<feature type="transmembrane region" description="Helical" evidence="2">
    <location>
        <begin position="361"/>
        <end position="382"/>
    </location>
</feature>
<reference evidence="3 4" key="1">
    <citation type="submission" date="2020-10" db="EMBL/GenBank/DDBJ databases">
        <title>Connecting structure to function with the recovery of over 1000 high-quality activated sludge metagenome-assembled genomes encoding full-length rRNA genes using long-read sequencing.</title>
        <authorList>
            <person name="Singleton C.M."/>
            <person name="Petriglieri F."/>
            <person name="Kristensen J.M."/>
            <person name="Kirkegaard R.H."/>
            <person name="Michaelsen T.Y."/>
            <person name="Andersen M.H."/>
            <person name="Karst S.M."/>
            <person name="Dueholm M.S."/>
            <person name="Nielsen P.H."/>
            <person name="Albertsen M."/>
        </authorList>
    </citation>
    <scope>NUCLEOTIDE SEQUENCE [LARGE SCALE GENOMIC DNA]</scope>
    <source>
        <strain evidence="3">Fred_18-Q3-R57-64_BAT3C.720</strain>
    </source>
</reference>
<gene>
    <name evidence="3" type="ORF">IPK02_19215</name>
</gene>
<evidence type="ECO:0000256" key="2">
    <source>
        <dbReference type="SAM" id="Phobius"/>
    </source>
</evidence>
<dbReference type="GO" id="GO:0004222">
    <property type="term" value="F:metalloendopeptidase activity"/>
    <property type="evidence" value="ECO:0007669"/>
    <property type="project" value="InterPro"/>
</dbReference>
<dbReference type="Pfam" id="PF05402">
    <property type="entry name" value="PqqD"/>
    <property type="match status" value="1"/>
</dbReference>
<keyword evidence="2" id="KW-0812">Transmembrane</keyword>
<feature type="transmembrane region" description="Helical" evidence="2">
    <location>
        <begin position="159"/>
        <end position="179"/>
    </location>
</feature>
<organism evidence="3 4">
    <name type="scientific">Candidatus Accumulibacter affinis</name>
    <dbReference type="NCBI Taxonomy" id="2954384"/>
    <lineage>
        <taxon>Bacteria</taxon>
        <taxon>Pseudomonadati</taxon>
        <taxon>Pseudomonadota</taxon>
        <taxon>Betaproteobacteria</taxon>
        <taxon>Candidatus Accumulibacter</taxon>
    </lineage>
</organism>
<dbReference type="InterPro" id="IPR008792">
    <property type="entry name" value="PQQD"/>
</dbReference>
<dbReference type="InterPro" id="IPR001193">
    <property type="entry name" value="MBTPS2"/>
</dbReference>
<dbReference type="Gene3D" id="1.10.10.1150">
    <property type="entry name" value="Coenzyme PQQ synthesis protein D (PqqD)"/>
    <property type="match status" value="1"/>
</dbReference>
<keyword evidence="2" id="KW-1133">Transmembrane helix</keyword>
<dbReference type="GO" id="GO:0016020">
    <property type="term" value="C:membrane"/>
    <property type="evidence" value="ECO:0007669"/>
    <property type="project" value="InterPro"/>
</dbReference>
<accession>A0A935TEG3</accession>
<evidence type="ECO:0000256" key="1">
    <source>
        <dbReference type="SAM" id="MobiDB-lite"/>
    </source>
</evidence>
<feature type="transmembrane region" description="Helical" evidence="2">
    <location>
        <begin position="388"/>
        <end position="408"/>
    </location>
</feature>
<sequence>MAGPFLSASWYRVAELRPQLRRHARIQRQRFRGQAWYVLHDSAAGKLHRFSPSAYRVIQLMDGQRTIDAIWTEVAAAAGSDAPTQDEVIRLLAQLHAGDLLQADLPPDVEELAERGSKQKRQKLWQSFINPMSIRIPLWDPDSFLNRTWPLIRRLFRPLGLALWLLVVLPALLLAGLHWHELTANLSDQVLATRNLLLLWLVYPLIKALHELGHAYAVKAGEGEVHEMGIMLLVLAPIPYVDATAAGALRSKWSRALVGAAGMLVELFLAGIAMFVWVLVEPGLVHSIAFNVLLVAGVSTLLFNGNPLLRYDAYYVLADLIEIPNLGNRSNQYWQWLAKRYLFGLKSVEQPQASAGERRWFVFYGAASFLYRTFVMIAITLFIAGEFFFVGVVLAIWAAITMFVLPIGKGLSYVLSSPELQRARTRARLVTFGSLALFLLCVLWVPLPLRTHAEGVVWVPENAEVRAAADAFVERLLVAPDASVDAGDLLLATAEPTLSAEVEQIRARLRRFEVQYASLMFAERVQAAGIQEDLLRERVALARAEEKLDSLLVIAAVPGVLKLARAQDLPERFVKKGELLGYILSGPPRLVRVVVTQDDIALVRERRAEVEVKIADRVEQTWPARLIREVPGGHDQLPSKALSLAGGGPHGTDPRDPNGLKSLQRLFQFDLELPAEVGPVQIGTRVFVRFHHHPEPLAEQWGRRLRQLFLARFNV</sequence>
<protein>
    <submittedName>
        <fullName evidence="3">PqqD family peptide modification chaperone</fullName>
    </submittedName>
</protein>
<keyword evidence="2" id="KW-0472">Membrane</keyword>
<dbReference type="AlphaFoldDB" id="A0A935TEG3"/>
<proteinExistence type="predicted"/>
<feature type="transmembrane region" description="Helical" evidence="2">
    <location>
        <begin position="228"/>
        <end position="249"/>
    </location>
</feature>
<dbReference type="Proteomes" id="UP000706151">
    <property type="component" value="Unassembled WGS sequence"/>
</dbReference>
<feature type="transmembrane region" description="Helical" evidence="2">
    <location>
        <begin position="429"/>
        <end position="447"/>
    </location>
</feature>
<dbReference type="GO" id="GO:0031293">
    <property type="term" value="P:membrane protein intracellular domain proteolysis"/>
    <property type="evidence" value="ECO:0007669"/>
    <property type="project" value="TreeGrafter"/>
</dbReference>
<dbReference type="EMBL" id="JADJOT010000011">
    <property type="protein sequence ID" value="MBK7955893.1"/>
    <property type="molecule type" value="Genomic_DNA"/>
</dbReference>
<feature type="transmembrane region" description="Helical" evidence="2">
    <location>
        <begin position="284"/>
        <end position="303"/>
    </location>
</feature>
<comment type="caution">
    <text evidence="3">The sequence shown here is derived from an EMBL/GenBank/DDBJ whole genome shotgun (WGS) entry which is preliminary data.</text>
</comment>
<name>A0A935TEG3_9PROT</name>
<dbReference type="GO" id="GO:0005737">
    <property type="term" value="C:cytoplasm"/>
    <property type="evidence" value="ECO:0007669"/>
    <property type="project" value="TreeGrafter"/>
</dbReference>
<dbReference type="PANTHER" id="PTHR13325">
    <property type="entry name" value="PROTEASE M50 MEMBRANE-BOUND TRANSCRIPTION FACTOR SITE 2 PROTEASE"/>
    <property type="match status" value="1"/>
</dbReference>